<proteinExistence type="predicted"/>
<dbReference type="EMBL" id="LSMT01000426">
    <property type="protein sequence ID" value="PFX18168.1"/>
    <property type="molecule type" value="Genomic_DNA"/>
</dbReference>
<dbReference type="Proteomes" id="UP000225706">
    <property type="component" value="Unassembled WGS sequence"/>
</dbReference>
<sequence>MVQVTEIQSCYRMIKQEHNPDRGGNLMMAVLPQTETQHGLQIAIKFIGSHRSAQTDFKIDRPKPGANTFSIELHDNLYYLCAERDKVFLQKLVAQQPNDEKYLFEVKYVNESSGYMSIKSKNTGKYLASDDRGNAFMEEVKHSSLFDGQPTDRRTWFNLLFVETVKRERESTLHSCNFDDTSLDYSVRYQTQVEAC</sequence>
<evidence type="ECO:0000313" key="2">
    <source>
        <dbReference type="Proteomes" id="UP000225706"/>
    </source>
</evidence>
<dbReference type="OrthoDB" id="5950770at2759"/>
<name>A0A2B4RPB1_STYPI</name>
<accession>A0A2B4RPB1</accession>
<organism evidence="1 2">
    <name type="scientific">Stylophora pistillata</name>
    <name type="common">Smooth cauliflower coral</name>
    <dbReference type="NCBI Taxonomy" id="50429"/>
    <lineage>
        <taxon>Eukaryota</taxon>
        <taxon>Metazoa</taxon>
        <taxon>Cnidaria</taxon>
        <taxon>Anthozoa</taxon>
        <taxon>Hexacorallia</taxon>
        <taxon>Scleractinia</taxon>
        <taxon>Astrocoeniina</taxon>
        <taxon>Pocilloporidae</taxon>
        <taxon>Stylophora</taxon>
    </lineage>
</organism>
<gene>
    <name evidence="1" type="ORF">AWC38_SpisGene17459</name>
</gene>
<keyword evidence="2" id="KW-1185">Reference proteome</keyword>
<protein>
    <submittedName>
        <fullName evidence="1">Uncharacterized protein</fullName>
    </submittedName>
</protein>
<dbReference type="AlphaFoldDB" id="A0A2B4RPB1"/>
<reference evidence="2" key="1">
    <citation type="journal article" date="2017" name="bioRxiv">
        <title>Comparative analysis of the genomes of Stylophora pistillata and Acropora digitifera provides evidence for extensive differences between species of corals.</title>
        <authorList>
            <person name="Voolstra C.R."/>
            <person name="Li Y."/>
            <person name="Liew Y.J."/>
            <person name="Baumgarten S."/>
            <person name="Zoccola D."/>
            <person name="Flot J.-F."/>
            <person name="Tambutte S."/>
            <person name="Allemand D."/>
            <person name="Aranda M."/>
        </authorList>
    </citation>
    <scope>NUCLEOTIDE SEQUENCE [LARGE SCALE GENOMIC DNA]</scope>
</reference>
<comment type="caution">
    <text evidence="1">The sequence shown here is derived from an EMBL/GenBank/DDBJ whole genome shotgun (WGS) entry which is preliminary data.</text>
</comment>
<evidence type="ECO:0000313" key="1">
    <source>
        <dbReference type="EMBL" id="PFX18168.1"/>
    </source>
</evidence>